<dbReference type="EMBL" id="ML976668">
    <property type="protein sequence ID" value="KAF1975941.1"/>
    <property type="molecule type" value="Genomic_DNA"/>
</dbReference>
<reference evidence="3" key="1">
    <citation type="journal article" date="2020" name="Stud. Mycol.">
        <title>101 Dothideomycetes genomes: a test case for predicting lifestyles and emergence of pathogens.</title>
        <authorList>
            <person name="Haridas S."/>
            <person name="Albert R."/>
            <person name="Binder M."/>
            <person name="Bloem J."/>
            <person name="Labutti K."/>
            <person name="Salamov A."/>
            <person name="Andreopoulos B."/>
            <person name="Baker S."/>
            <person name="Barry K."/>
            <person name="Bills G."/>
            <person name="Bluhm B."/>
            <person name="Cannon C."/>
            <person name="Castanera R."/>
            <person name="Culley D."/>
            <person name="Daum C."/>
            <person name="Ezra D."/>
            <person name="Gonzalez J."/>
            <person name="Henrissat B."/>
            <person name="Kuo A."/>
            <person name="Liang C."/>
            <person name="Lipzen A."/>
            <person name="Lutzoni F."/>
            <person name="Magnuson J."/>
            <person name="Mondo S."/>
            <person name="Nolan M."/>
            <person name="Ohm R."/>
            <person name="Pangilinan J."/>
            <person name="Park H.-J."/>
            <person name="Ramirez L."/>
            <person name="Alfaro M."/>
            <person name="Sun H."/>
            <person name="Tritt A."/>
            <person name="Yoshinaga Y."/>
            <person name="Zwiers L.-H."/>
            <person name="Turgeon B."/>
            <person name="Goodwin S."/>
            <person name="Spatafora J."/>
            <person name="Crous P."/>
            <person name="Grigoriev I."/>
        </authorList>
    </citation>
    <scope>NUCLEOTIDE SEQUENCE</scope>
    <source>
        <strain evidence="3">CBS 107.79</strain>
    </source>
</reference>
<organism evidence="3 4">
    <name type="scientific">Bimuria novae-zelandiae CBS 107.79</name>
    <dbReference type="NCBI Taxonomy" id="1447943"/>
    <lineage>
        <taxon>Eukaryota</taxon>
        <taxon>Fungi</taxon>
        <taxon>Dikarya</taxon>
        <taxon>Ascomycota</taxon>
        <taxon>Pezizomycotina</taxon>
        <taxon>Dothideomycetes</taxon>
        <taxon>Pleosporomycetidae</taxon>
        <taxon>Pleosporales</taxon>
        <taxon>Massarineae</taxon>
        <taxon>Didymosphaeriaceae</taxon>
        <taxon>Bimuria</taxon>
    </lineage>
</organism>
<evidence type="ECO:0000313" key="3">
    <source>
        <dbReference type="EMBL" id="KAF1975941.1"/>
    </source>
</evidence>
<dbReference type="Pfam" id="PF06985">
    <property type="entry name" value="HET"/>
    <property type="match status" value="1"/>
</dbReference>
<feature type="domain" description="Heterokaryon incompatibility" evidence="1">
    <location>
        <begin position="81"/>
        <end position="152"/>
    </location>
</feature>
<keyword evidence="4" id="KW-1185">Reference proteome</keyword>
<feature type="domain" description="DUF8212" evidence="2">
    <location>
        <begin position="264"/>
        <end position="297"/>
    </location>
</feature>
<dbReference type="Proteomes" id="UP000800036">
    <property type="component" value="Unassembled WGS sequence"/>
</dbReference>
<gene>
    <name evidence="3" type="ORF">BU23DRAFT_631202</name>
</gene>
<dbReference type="OrthoDB" id="20872at2759"/>
<name>A0A6A5VFL2_9PLEO</name>
<evidence type="ECO:0000259" key="2">
    <source>
        <dbReference type="Pfam" id="PF26640"/>
    </source>
</evidence>
<dbReference type="AlphaFoldDB" id="A0A6A5VFL2"/>
<dbReference type="InterPro" id="IPR010730">
    <property type="entry name" value="HET"/>
</dbReference>
<accession>A0A6A5VFL2</accession>
<dbReference type="Pfam" id="PF26640">
    <property type="entry name" value="DUF8212"/>
    <property type="match status" value="1"/>
</dbReference>
<proteinExistence type="predicted"/>
<evidence type="ECO:0000313" key="4">
    <source>
        <dbReference type="Proteomes" id="UP000800036"/>
    </source>
</evidence>
<dbReference type="InterPro" id="IPR058525">
    <property type="entry name" value="DUF8212"/>
</dbReference>
<evidence type="ECO:0000259" key="1">
    <source>
        <dbReference type="Pfam" id="PF06985"/>
    </source>
</evidence>
<sequence>MAEDAAAPYLLTSTYTPTLQRIWPTACSILPTTAISTYLCTFVASLPLGRAATPRIIAVMRLINCASLKFEEFIGSKISSYLILSHTWETYEISYKDYCGIDDLRLKAGPQVEKILRTCDVATRKGYRYAWIDTCCIDKSSSAELTKAINSMFKYDPGADFACCRWFNRGWTLQELIAPRDGHFYDAKWRHCGRKRELASIIAQITGISSTLISRGRYKPNNYPVAERMSWAAHRQTTREEDLAYCLFGIFNVNLSLLYGEGPKAFMRLQEDIVKNTMDLCLFAWQEQSNKKPQTRTSGLRGIFARSPSETTPNSRLQIAAYTFRRA</sequence>
<dbReference type="PANTHER" id="PTHR10622:SF12">
    <property type="entry name" value="HET DOMAIN-CONTAINING PROTEIN"/>
    <property type="match status" value="1"/>
</dbReference>
<dbReference type="PANTHER" id="PTHR10622">
    <property type="entry name" value="HET DOMAIN-CONTAINING PROTEIN"/>
    <property type="match status" value="1"/>
</dbReference>
<protein>
    <submittedName>
        <fullName evidence="3">Uncharacterized protein</fullName>
    </submittedName>
</protein>